<evidence type="ECO:0000313" key="2">
    <source>
        <dbReference type="Proteomes" id="UP000008392"/>
    </source>
</evidence>
<name>G0AA51_COLFT</name>
<proteinExistence type="predicted"/>
<dbReference type="Proteomes" id="UP000008392">
    <property type="component" value="Chromosome"/>
</dbReference>
<reference evidence="1 2" key="3">
    <citation type="journal article" date="2008" name="FEMS Microbiol. Ecol.">
        <title>Identification and characterization of genes underlying chitinolysis in Collimonas fungivorans Ter331.</title>
        <authorList>
            <person name="Fritsche K."/>
            <person name="de Boer W."/>
            <person name="Gerards S."/>
            <person name="van den Berg M."/>
            <person name="van Veen J.A."/>
            <person name="Leveau J.H."/>
        </authorList>
    </citation>
    <scope>NUCLEOTIDE SEQUENCE [LARGE SCALE GENOMIC DNA]</scope>
    <source>
        <strain evidence="1 2">Ter331</strain>
    </source>
</reference>
<reference evidence="1 2" key="1">
    <citation type="journal article" date="2004" name="Environ. Microbiol.">
        <title>Phylogeny-function analysis of (meta)genomic libraries: screening for expression of ribosomal RNA genes by large-insert library fluorescent in situ hybridization (LIL-FISH).</title>
        <authorList>
            <person name="Leveau J.H."/>
            <person name="Gerards S."/>
            <person name="de Boer W."/>
            <person name="van Veen J.A."/>
        </authorList>
    </citation>
    <scope>NUCLEOTIDE SEQUENCE [LARGE SCALE GENOMIC DNA]</scope>
    <source>
        <strain evidence="1 2">Ter331</strain>
    </source>
</reference>
<reference evidence="1 2" key="4">
    <citation type="journal article" date="2010" name="Environ. Microbiol.">
        <title>The bacterial genus Collimonas: mycophagy, weathering and other adaptive solutions to life in oligotrophic soil environments.</title>
        <authorList>
            <person name="Leveau J.H."/>
            <person name="Uroz S."/>
            <person name="de Boer W."/>
        </authorList>
    </citation>
    <scope>NUCLEOTIDE SEQUENCE [LARGE SCALE GENOMIC DNA]</scope>
    <source>
        <strain evidence="1 2">Ter331</strain>
    </source>
</reference>
<dbReference type="EMBL" id="CP002745">
    <property type="protein sequence ID" value="AEK62985.1"/>
    <property type="molecule type" value="Genomic_DNA"/>
</dbReference>
<accession>G0AA51</accession>
<gene>
    <name evidence="1" type="ordered locus">CFU_3160</name>
</gene>
<reference evidence="1 2" key="2">
    <citation type="journal article" date="2006" name="J. Microbiol. Methods">
        <title>Genomic flank-sequencing of plasposon insertion sites for rapid identification of functional genes.</title>
        <authorList>
            <person name="Leveau J.H."/>
            <person name="Gerards S."/>
            <person name="Fritsche K."/>
            <person name="Zondag G."/>
            <person name="van Veen J.A."/>
        </authorList>
    </citation>
    <scope>NUCLEOTIDE SEQUENCE [LARGE SCALE GENOMIC DNA]</scope>
    <source>
        <strain evidence="1 2">Ter331</strain>
    </source>
</reference>
<dbReference type="AlphaFoldDB" id="G0AA51"/>
<reference evidence="2" key="6">
    <citation type="submission" date="2011-05" db="EMBL/GenBank/DDBJ databases">
        <title>Complete sequence of Collimonas fungivorans Ter331.</title>
        <authorList>
            <person name="Leveau J.H."/>
        </authorList>
    </citation>
    <scope>NUCLEOTIDE SEQUENCE [LARGE SCALE GENOMIC DNA]</scope>
    <source>
        <strain evidence="2">Ter331</strain>
    </source>
</reference>
<organism evidence="1 2">
    <name type="scientific">Collimonas fungivorans (strain Ter331)</name>
    <dbReference type="NCBI Taxonomy" id="1005048"/>
    <lineage>
        <taxon>Bacteria</taxon>
        <taxon>Pseudomonadati</taxon>
        <taxon>Pseudomonadota</taxon>
        <taxon>Betaproteobacteria</taxon>
        <taxon>Burkholderiales</taxon>
        <taxon>Oxalobacteraceae</taxon>
        <taxon>Collimonas</taxon>
    </lineage>
</organism>
<sequence>MFDSGHVITATHFLNVSKYCGEIFQAYEGLMTVL</sequence>
<protein>
    <submittedName>
        <fullName evidence="1">Uncharacterized protein</fullName>
    </submittedName>
</protein>
<evidence type="ECO:0000313" key="1">
    <source>
        <dbReference type="EMBL" id="AEK62985.1"/>
    </source>
</evidence>
<reference evidence="1 2" key="5">
    <citation type="journal article" date="2011" name="ISME J.">
        <title>Dual transcriptional profiling of a bacterial/fungal confrontation: Collimonas fungivorans versus Aspergillus niger.</title>
        <authorList>
            <person name="Mela F."/>
            <person name="Fritsche K."/>
            <person name="de Boer W."/>
            <person name="van Veen J.A."/>
            <person name="de Graaff L.H."/>
            <person name="van den Berg M."/>
            <person name="Leveau J.H."/>
        </authorList>
    </citation>
    <scope>NUCLEOTIDE SEQUENCE [LARGE SCALE GENOMIC DNA]</scope>
    <source>
        <strain evidence="1 2">Ter331</strain>
    </source>
</reference>
<dbReference type="KEGG" id="cfu:CFU_3160"/>
<dbReference type="STRING" id="1005048.CFU_3160"/>
<dbReference type="HOGENOM" id="CLU_3373142_0_0_4"/>
<keyword evidence="2" id="KW-1185">Reference proteome</keyword>